<dbReference type="InterPro" id="IPR015946">
    <property type="entry name" value="KH_dom-like_a/b"/>
</dbReference>
<dbReference type="InterPro" id="IPR009019">
    <property type="entry name" value="KH_sf_prok-type"/>
</dbReference>
<protein>
    <recommendedName>
        <fullName evidence="2 6">GTPase Era</fullName>
    </recommendedName>
</protein>
<evidence type="ECO:0000256" key="1">
    <source>
        <dbReference type="ARBA" id="ARBA00007921"/>
    </source>
</evidence>
<dbReference type="Pfam" id="PF01926">
    <property type="entry name" value="MMR_HSR1"/>
    <property type="match status" value="1"/>
</dbReference>
<evidence type="ECO:0000313" key="9">
    <source>
        <dbReference type="EMBL" id="GER03269.1"/>
    </source>
</evidence>
<keyword evidence="4 6" id="KW-0694">RNA-binding</keyword>
<comment type="subunit">
    <text evidence="6">Monomer.</text>
</comment>
<feature type="region of interest" description="G3" evidence="7">
    <location>
        <begin position="68"/>
        <end position="71"/>
    </location>
</feature>
<name>A0A5A7N871_9PROT</name>
<keyword evidence="5 6" id="KW-0342">GTP-binding</keyword>
<comment type="subcellular location">
    <subcellularLocation>
        <location evidence="6">Cytoplasm</location>
    </subcellularLocation>
    <subcellularLocation>
        <location evidence="6">Cell membrane</location>
        <topology evidence="6">Peripheral membrane protein</topology>
    </subcellularLocation>
</comment>
<dbReference type="PROSITE" id="PS51713">
    <property type="entry name" value="G_ERA"/>
    <property type="match status" value="1"/>
</dbReference>
<dbReference type="NCBIfam" id="TIGR00231">
    <property type="entry name" value="small_GTP"/>
    <property type="match status" value="1"/>
</dbReference>
<dbReference type="Gene3D" id="3.40.50.300">
    <property type="entry name" value="P-loop containing nucleotide triphosphate hydrolases"/>
    <property type="match status" value="1"/>
</dbReference>
<dbReference type="HAMAP" id="MF_00367">
    <property type="entry name" value="GTPase_Era"/>
    <property type="match status" value="1"/>
</dbReference>
<gene>
    <name evidence="6 9" type="primary">era</name>
    <name evidence="9" type="ORF">JCM17846_09510</name>
</gene>
<dbReference type="NCBIfam" id="NF000908">
    <property type="entry name" value="PRK00089.1"/>
    <property type="match status" value="1"/>
</dbReference>
<keyword evidence="6" id="KW-1003">Cell membrane</keyword>
<evidence type="ECO:0000256" key="3">
    <source>
        <dbReference type="ARBA" id="ARBA00022741"/>
    </source>
</evidence>
<dbReference type="NCBIfam" id="TIGR00436">
    <property type="entry name" value="era"/>
    <property type="match status" value="1"/>
</dbReference>
<evidence type="ECO:0000313" key="10">
    <source>
        <dbReference type="Proteomes" id="UP000324996"/>
    </source>
</evidence>
<dbReference type="GO" id="GO:0043024">
    <property type="term" value="F:ribosomal small subunit binding"/>
    <property type="evidence" value="ECO:0007669"/>
    <property type="project" value="TreeGrafter"/>
</dbReference>
<keyword evidence="10" id="KW-1185">Reference proteome</keyword>
<dbReference type="GO" id="GO:0070181">
    <property type="term" value="F:small ribosomal subunit rRNA binding"/>
    <property type="evidence" value="ECO:0007669"/>
    <property type="project" value="UniProtKB-UniRule"/>
</dbReference>
<evidence type="ECO:0000256" key="5">
    <source>
        <dbReference type="ARBA" id="ARBA00023134"/>
    </source>
</evidence>
<organism evidence="9 10">
    <name type="scientific">Iodidimonas nitroreducens</name>
    <dbReference type="NCBI Taxonomy" id="1236968"/>
    <lineage>
        <taxon>Bacteria</taxon>
        <taxon>Pseudomonadati</taxon>
        <taxon>Pseudomonadota</taxon>
        <taxon>Alphaproteobacteria</taxon>
        <taxon>Iodidimonadales</taxon>
        <taxon>Iodidimonadaceae</taxon>
        <taxon>Iodidimonas</taxon>
    </lineage>
</organism>
<dbReference type="PANTHER" id="PTHR42698">
    <property type="entry name" value="GTPASE ERA"/>
    <property type="match status" value="1"/>
</dbReference>
<dbReference type="GO" id="GO:0003924">
    <property type="term" value="F:GTPase activity"/>
    <property type="evidence" value="ECO:0007669"/>
    <property type="project" value="UniProtKB-UniRule"/>
</dbReference>
<dbReference type="PANTHER" id="PTHR42698:SF1">
    <property type="entry name" value="GTPASE ERA, MITOCHONDRIAL"/>
    <property type="match status" value="1"/>
</dbReference>
<dbReference type="GO" id="GO:0005525">
    <property type="term" value="F:GTP binding"/>
    <property type="evidence" value="ECO:0007669"/>
    <property type="project" value="UniProtKB-UniRule"/>
</dbReference>
<reference evidence="9 10" key="1">
    <citation type="submission" date="2019-09" db="EMBL/GenBank/DDBJ databases">
        <title>NBRP : Genome information of microbial organism related human and environment.</title>
        <authorList>
            <person name="Hattori M."/>
            <person name="Oshima K."/>
            <person name="Inaba H."/>
            <person name="Suda W."/>
            <person name="Sakamoto M."/>
            <person name="Iino T."/>
            <person name="Kitahara M."/>
            <person name="Oshida Y."/>
            <person name="Iida T."/>
            <person name="Kudo T."/>
            <person name="Itoh T."/>
            <person name="Ohkuma M."/>
        </authorList>
    </citation>
    <scope>NUCLEOTIDE SEQUENCE [LARGE SCALE GENOMIC DNA]</scope>
    <source>
        <strain evidence="9 10">Q-1</strain>
    </source>
</reference>
<dbReference type="GO" id="GO:0000028">
    <property type="term" value="P:ribosomal small subunit assembly"/>
    <property type="evidence" value="ECO:0007669"/>
    <property type="project" value="TreeGrafter"/>
</dbReference>
<keyword evidence="6" id="KW-0690">Ribosome biogenesis</keyword>
<comment type="similarity">
    <text evidence="1 6 7">Belongs to the TRAFAC class TrmE-Era-EngA-EngB-Septin-like GTPase superfamily. Era GTPase family.</text>
</comment>
<feature type="binding site" evidence="6">
    <location>
        <begin position="21"/>
        <end position="28"/>
    </location>
    <ligand>
        <name>GTP</name>
        <dbReference type="ChEBI" id="CHEBI:37565"/>
    </ligand>
</feature>
<feature type="region of interest" description="G5" evidence="7">
    <location>
        <begin position="159"/>
        <end position="161"/>
    </location>
</feature>
<dbReference type="EMBL" id="BKCN01000003">
    <property type="protein sequence ID" value="GER03269.1"/>
    <property type="molecule type" value="Genomic_DNA"/>
</dbReference>
<dbReference type="InterPro" id="IPR005662">
    <property type="entry name" value="GTPase_Era-like"/>
</dbReference>
<dbReference type="CDD" id="cd04163">
    <property type="entry name" value="Era"/>
    <property type="match status" value="1"/>
</dbReference>
<dbReference type="AlphaFoldDB" id="A0A5A7N871"/>
<feature type="domain" description="Era-type G" evidence="8">
    <location>
        <begin position="13"/>
        <end position="180"/>
    </location>
</feature>
<dbReference type="Proteomes" id="UP000324996">
    <property type="component" value="Unassembled WGS sequence"/>
</dbReference>
<feature type="region of interest" description="G1" evidence="7">
    <location>
        <begin position="21"/>
        <end position="28"/>
    </location>
</feature>
<dbReference type="InterPro" id="IPR004044">
    <property type="entry name" value="KH_dom_type_2"/>
</dbReference>
<dbReference type="Pfam" id="PF07650">
    <property type="entry name" value="KH_2"/>
    <property type="match status" value="1"/>
</dbReference>
<sequence>MNPSDQKPEQQTACGFIVLIGAPNAGKSTLLNALVGQKIAIVSHKVQTTRTRLTGIAIEGQSQLVFVDTPGIFAPRRRLDRAMVAAAWDGANDADQVVFLIDAAKGIREDEERIIKGLKESGRKAVIALNKIDAVPRDRLLGLAQKIQDEGVAGDIFMISALTGDGVADLKTHLAKALPKSPWLYPEDQITDITSRVLAAEITREKVFLRLHQELPYGITVETEKWDDRADGSFEIHQVIHVSRDGHKGIVIGKRGQSLKAIGEAARMIWKRCLAAGCICFCLSGSPNAGPKIANIICRWA</sequence>
<evidence type="ECO:0000256" key="2">
    <source>
        <dbReference type="ARBA" id="ARBA00020484"/>
    </source>
</evidence>
<dbReference type="GO" id="GO:0005886">
    <property type="term" value="C:plasma membrane"/>
    <property type="evidence" value="ECO:0007669"/>
    <property type="project" value="UniProtKB-SubCell"/>
</dbReference>
<comment type="function">
    <text evidence="6">An essential GTPase that binds both GDP and GTP, with rapid nucleotide exchange. Plays a role in 16S rRNA processing and 30S ribosomal subunit biogenesis and possibly also in cell cycle regulation and energy metabolism.</text>
</comment>
<feature type="region of interest" description="G4" evidence="7">
    <location>
        <begin position="130"/>
        <end position="133"/>
    </location>
</feature>
<feature type="region of interest" description="G2" evidence="7">
    <location>
        <begin position="47"/>
        <end position="51"/>
    </location>
</feature>
<dbReference type="InterPro" id="IPR006073">
    <property type="entry name" value="GTP-bd"/>
</dbReference>
<comment type="caution">
    <text evidence="9">The sequence shown here is derived from an EMBL/GenBank/DDBJ whole genome shotgun (WGS) entry which is preliminary data.</text>
</comment>
<feature type="binding site" evidence="6">
    <location>
        <begin position="130"/>
        <end position="133"/>
    </location>
    <ligand>
        <name>GTP</name>
        <dbReference type="ChEBI" id="CHEBI:37565"/>
    </ligand>
</feature>
<dbReference type="InterPro" id="IPR030388">
    <property type="entry name" value="G_ERA_dom"/>
</dbReference>
<dbReference type="GO" id="GO:0005829">
    <property type="term" value="C:cytosol"/>
    <property type="evidence" value="ECO:0007669"/>
    <property type="project" value="TreeGrafter"/>
</dbReference>
<feature type="binding site" evidence="6">
    <location>
        <begin position="68"/>
        <end position="72"/>
    </location>
    <ligand>
        <name>GTP</name>
        <dbReference type="ChEBI" id="CHEBI:37565"/>
    </ligand>
</feature>
<dbReference type="CDD" id="cd22534">
    <property type="entry name" value="KH-II_Era"/>
    <property type="match status" value="1"/>
</dbReference>
<keyword evidence="6" id="KW-0699">rRNA-binding</keyword>
<keyword evidence="6" id="KW-0472">Membrane</keyword>
<evidence type="ECO:0000256" key="4">
    <source>
        <dbReference type="ARBA" id="ARBA00022884"/>
    </source>
</evidence>
<keyword evidence="3 6" id="KW-0547">Nucleotide-binding</keyword>
<evidence type="ECO:0000256" key="6">
    <source>
        <dbReference type="HAMAP-Rule" id="MF_00367"/>
    </source>
</evidence>
<dbReference type="InterPro" id="IPR027417">
    <property type="entry name" value="P-loop_NTPase"/>
</dbReference>
<evidence type="ECO:0000259" key="8">
    <source>
        <dbReference type="PROSITE" id="PS51713"/>
    </source>
</evidence>
<dbReference type="Gene3D" id="3.30.300.20">
    <property type="match status" value="1"/>
</dbReference>
<accession>A0A5A7N871</accession>
<dbReference type="SUPFAM" id="SSF52540">
    <property type="entry name" value="P-loop containing nucleoside triphosphate hydrolases"/>
    <property type="match status" value="1"/>
</dbReference>
<proteinExistence type="inferred from homology"/>
<dbReference type="InterPro" id="IPR005225">
    <property type="entry name" value="Small_GTP-bd"/>
</dbReference>
<keyword evidence="6" id="KW-0963">Cytoplasm</keyword>
<evidence type="ECO:0000256" key="7">
    <source>
        <dbReference type="PROSITE-ProRule" id="PRU01050"/>
    </source>
</evidence>
<dbReference type="SUPFAM" id="SSF54814">
    <property type="entry name" value="Prokaryotic type KH domain (KH-domain type II)"/>
    <property type="match status" value="1"/>
</dbReference>